<dbReference type="PROSITE" id="PS00105">
    <property type="entry name" value="AA_TRANSFER_CLASS_1"/>
    <property type="match status" value="1"/>
</dbReference>
<dbReference type="RefSeq" id="WP_002696408.1">
    <property type="nucleotide sequence ID" value="NZ_AAWS01000011.1"/>
</dbReference>
<organism evidence="8 9">
    <name type="scientific">Microscilla marina ATCC 23134</name>
    <dbReference type="NCBI Taxonomy" id="313606"/>
    <lineage>
        <taxon>Bacteria</taxon>
        <taxon>Pseudomonadati</taxon>
        <taxon>Bacteroidota</taxon>
        <taxon>Cytophagia</taxon>
        <taxon>Cytophagales</taxon>
        <taxon>Microscillaceae</taxon>
        <taxon>Microscilla</taxon>
    </lineage>
</organism>
<comment type="caution">
    <text evidence="8">The sequence shown here is derived from an EMBL/GenBank/DDBJ whole genome shotgun (WGS) entry which is preliminary data.</text>
</comment>
<dbReference type="Pfam" id="PF00155">
    <property type="entry name" value="Aminotran_1_2"/>
    <property type="match status" value="1"/>
</dbReference>
<protein>
    <recommendedName>
        <fullName evidence="6">Aminotransferase</fullName>
        <ecNumber evidence="6">2.6.1.-</ecNumber>
    </recommendedName>
</protein>
<reference evidence="8 9" key="1">
    <citation type="submission" date="2007-01" db="EMBL/GenBank/DDBJ databases">
        <authorList>
            <person name="Haygood M."/>
            <person name="Podell S."/>
            <person name="Anderson C."/>
            <person name="Hopkinson B."/>
            <person name="Roe K."/>
            <person name="Barbeau K."/>
            <person name="Gaasterland T."/>
            <person name="Ferriera S."/>
            <person name="Johnson J."/>
            <person name="Kravitz S."/>
            <person name="Beeson K."/>
            <person name="Sutton G."/>
            <person name="Rogers Y.-H."/>
            <person name="Friedman R."/>
            <person name="Frazier M."/>
            <person name="Venter J.C."/>
        </authorList>
    </citation>
    <scope>NUCLEOTIDE SEQUENCE [LARGE SCALE GENOMIC DNA]</scope>
    <source>
        <strain evidence="8 9">ATCC 23134</strain>
    </source>
</reference>
<dbReference type="InterPro" id="IPR050596">
    <property type="entry name" value="AspAT/PAT-like"/>
</dbReference>
<dbReference type="EMBL" id="AAWS01000011">
    <property type="protein sequence ID" value="EAY29385.1"/>
    <property type="molecule type" value="Genomic_DNA"/>
</dbReference>
<keyword evidence="3 6" id="KW-0032">Aminotransferase</keyword>
<dbReference type="SUPFAM" id="SSF53383">
    <property type="entry name" value="PLP-dependent transferases"/>
    <property type="match status" value="1"/>
</dbReference>
<keyword evidence="5" id="KW-0663">Pyridoxal phosphate</keyword>
<gene>
    <name evidence="8" type="ORF">M23134_01441</name>
</gene>
<dbReference type="GO" id="GO:0008483">
    <property type="term" value="F:transaminase activity"/>
    <property type="evidence" value="ECO:0007669"/>
    <property type="project" value="UniProtKB-KW"/>
</dbReference>
<dbReference type="InterPro" id="IPR015422">
    <property type="entry name" value="PyrdxlP-dep_Trfase_small"/>
</dbReference>
<comment type="cofactor">
    <cofactor evidence="1 6">
        <name>pyridoxal 5'-phosphate</name>
        <dbReference type="ChEBI" id="CHEBI:597326"/>
    </cofactor>
</comment>
<dbReference type="InterPro" id="IPR015424">
    <property type="entry name" value="PyrdxlP-dep_Trfase"/>
</dbReference>
<sequence>MSIQNVSLNLNVRGLGKSATLAINERVAELQKAGREIYSFGLGQSPFPVPQCVVNALQKHAHEKDYLPVQGLPQLREAVAEFHRREDHVNIQQENVMIGPGSKELMFLLQLAFYGDILIPAPCWVSYIPQAKIIGRKVTMIETAYKNRWTLSPQALEAQCLEENDVDKPRLLILNYPSNPYGDGNTVEELMQIAEVARKYNIIILSDEIYGQTNHQGKHISIARYYPEGTIISSGLSKWCGAGGWRLGTFSFPASLRWLLDALVVVASETYTSVSAPIQYASVVAFRGGDEINEYLLHSRRILNALGKWIVQQLQDAKVRIHPVEGAFYIFPDFEHYRQALLEVNIKSSTELCERILEDTGVAALPGSSFGRSKHELNLRMAYVNFDGEKALLASKKVPLDQPLDAEFLTQHCALVVTGINRLIDWLKQL</sequence>
<evidence type="ECO:0000259" key="7">
    <source>
        <dbReference type="Pfam" id="PF00155"/>
    </source>
</evidence>
<comment type="similarity">
    <text evidence="2 6">Belongs to the class-I pyridoxal-phosphate-dependent aminotransferase family.</text>
</comment>
<evidence type="ECO:0000256" key="6">
    <source>
        <dbReference type="RuleBase" id="RU000481"/>
    </source>
</evidence>
<evidence type="ECO:0000313" key="9">
    <source>
        <dbReference type="Proteomes" id="UP000004095"/>
    </source>
</evidence>
<dbReference type="InterPro" id="IPR004838">
    <property type="entry name" value="NHTrfase_class1_PyrdxlP-BS"/>
</dbReference>
<dbReference type="PANTHER" id="PTHR46383">
    <property type="entry name" value="ASPARTATE AMINOTRANSFERASE"/>
    <property type="match status" value="1"/>
</dbReference>
<dbReference type="GO" id="GO:0030170">
    <property type="term" value="F:pyridoxal phosphate binding"/>
    <property type="evidence" value="ECO:0007669"/>
    <property type="project" value="InterPro"/>
</dbReference>
<dbReference type="InterPro" id="IPR004839">
    <property type="entry name" value="Aminotransferase_I/II_large"/>
</dbReference>
<proteinExistence type="inferred from homology"/>
<dbReference type="CDD" id="cd00609">
    <property type="entry name" value="AAT_like"/>
    <property type="match status" value="1"/>
</dbReference>
<dbReference type="GO" id="GO:0006520">
    <property type="term" value="P:amino acid metabolic process"/>
    <property type="evidence" value="ECO:0007669"/>
    <property type="project" value="InterPro"/>
</dbReference>
<dbReference type="OrthoDB" id="1489696at2"/>
<name>A1ZJT2_MICM2</name>
<dbReference type="InterPro" id="IPR015421">
    <property type="entry name" value="PyrdxlP-dep_Trfase_major"/>
</dbReference>
<dbReference type="EC" id="2.6.1.-" evidence="6"/>
<evidence type="ECO:0000256" key="3">
    <source>
        <dbReference type="ARBA" id="ARBA00022576"/>
    </source>
</evidence>
<keyword evidence="4 6" id="KW-0808">Transferase</keyword>
<dbReference type="Gene3D" id="3.40.640.10">
    <property type="entry name" value="Type I PLP-dependent aspartate aminotransferase-like (Major domain)"/>
    <property type="match status" value="1"/>
</dbReference>
<evidence type="ECO:0000256" key="5">
    <source>
        <dbReference type="ARBA" id="ARBA00022898"/>
    </source>
</evidence>
<dbReference type="Proteomes" id="UP000004095">
    <property type="component" value="Unassembled WGS sequence"/>
</dbReference>
<evidence type="ECO:0000256" key="2">
    <source>
        <dbReference type="ARBA" id="ARBA00007441"/>
    </source>
</evidence>
<dbReference type="PANTHER" id="PTHR46383:SF1">
    <property type="entry name" value="ASPARTATE AMINOTRANSFERASE"/>
    <property type="match status" value="1"/>
</dbReference>
<evidence type="ECO:0000256" key="4">
    <source>
        <dbReference type="ARBA" id="ARBA00022679"/>
    </source>
</evidence>
<keyword evidence="9" id="KW-1185">Reference proteome</keyword>
<feature type="domain" description="Aminotransferase class I/classII large" evidence="7">
    <location>
        <begin position="39"/>
        <end position="382"/>
    </location>
</feature>
<evidence type="ECO:0000256" key="1">
    <source>
        <dbReference type="ARBA" id="ARBA00001933"/>
    </source>
</evidence>
<evidence type="ECO:0000313" key="8">
    <source>
        <dbReference type="EMBL" id="EAY29385.1"/>
    </source>
</evidence>
<dbReference type="Gene3D" id="3.90.1150.10">
    <property type="entry name" value="Aspartate Aminotransferase, domain 1"/>
    <property type="match status" value="1"/>
</dbReference>
<dbReference type="AlphaFoldDB" id="A1ZJT2"/>
<dbReference type="eggNOG" id="COG0436">
    <property type="taxonomic scope" value="Bacteria"/>
</dbReference>
<accession>A1ZJT2</accession>